<proteinExistence type="predicted"/>
<evidence type="ECO:0000313" key="1">
    <source>
        <dbReference type="EMBL" id="QKI89040.1"/>
    </source>
</evidence>
<dbReference type="EMBL" id="CP054020">
    <property type="protein sequence ID" value="QKI89040.1"/>
    <property type="molecule type" value="Genomic_DNA"/>
</dbReference>
<name>A0A7D4SI11_9GAMM</name>
<organism evidence="1 2">
    <name type="scientific">Thiomicrorhabdus xiamenensis</name>
    <dbReference type="NCBI Taxonomy" id="2739063"/>
    <lineage>
        <taxon>Bacteria</taxon>
        <taxon>Pseudomonadati</taxon>
        <taxon>Pseudomonadota</taxon>
        <taxon>Gammaproteobacteria</taxon>
        <taxon>Thiotrichales</taxon>
        <taxon>Piscirickettsiaceae</taxon>
        <taxon>Thiomicrorhabdus</taxon>
    </lineage>
</organism>
<gene>
    <name evidence="1" type="ORF">HQN79_05370</name>
</gene>
<dbReference type="RefSeq" id="WP_173284800.1">
    <property type="nucleotide sequence ID" value="NZ_CP054020.1"/>
</dbReference>
<keyword evidence="2" id="KW-1185">Reference proteome</keyword>
<dbReference type="KEGG" id="txa:HQN79_05370"/>
<dbReference type="AlphaFoldDB" id="A0A7D4SI11"/>
<reference evidence="1 2" key="1">
    <citation type="submission" date="2020-05" db="EMBL/GenBank/DDBJ databases">
        <title>Thiomicrorhabdus sediminis sp.nov. and Thiomicrorhabdus xiamenensis sp.nov., novel sulfur-oxidizing bacteria isolated from coastal sediment.</title>
        <authorList>
            <person name="Liu X."/>
        </authorList>
    </citation>
    <scope>NUCLEOTIDE SEQUENCE [LARGE SCALE GENOMIC DNA]</scope>
    <source>
        <strain evidence="1 2">G2</strain>
    </source>
</reference>
<evidence type="ECO:0000313" key="2">
    <source>
        <dbReference type="Proteomes" id="UP000504724"/>
    </source>
</evidence>
<sequence length="105" mass="12103">MASISVLTPATLPEKTEARAERIIGSDTRKVVPFRGKEELMLPCDWEEVGNPSAYELRVTIHTCRHLWKLNKAALEDPLYDHEKCLENIHVLEKLHIHLMAYLVE</sequence>
<dbReference type="Proteomes" id="UP000504724">
    <property type="component" value="Chromosome"/>
</dbReference>
<accession>A0A7D4SI11</accession>
<protein>
    <submittedName>
        <fullName evidence="1">Uncharacterized protein</fullName>
    </submittedName>
</protein>